<organism evidence="2 3">
    <name type="scientific">Mytilus galloprovincialis</name>
    <name type="common">Mediterranean mussel</name>
    <dbReference type="NCBI Taxonomy" id="29158"/>
    <lineage>
        <taxon>Eukaryota</taxon>
        <taxon>Metazoa</taxon>
        <taxon>Spiralia</taxon>
        <taxon>Lophotrochozoa</taxon>
        <taxon>Mollusca</taxon>
        <taxon>Bivalvia</taxon>
        <taxon>Autobranchia</taxon>
        <taxon>Pteriomorphia</taxon>
        <taxon>Mytilida</taxon>
        <taxon>Mytiloidea</taxon>
        <taxon>Mytilidae</taxon>
        <taxon>Mytilinae</taxon>
        <taxon>Mytilus</taxon>
    </lineage>
</organism>
<dbReference type="PANTHER" id="PTHR10334">
    <property type="entry name" value="CYSTEINE-RICH SECRETORY PROTEIN-RELATED"/>
    <property type="match status" value="1"/>
</dbReference>
<dbReference type="InterPro" id="IPR018244">
    <property type="entry name" value="Allrgn_V5/Tpx1_CS"/>
</dbReference>
<accession>A0A8B6GSK2</accession>
<dbReference type="SUPFAM" id="SSF55797">
    <property type="entry name" value="PR-1-like"/>
    <property type="match status" value="1"/>
</dbReference>
<proteinExistence type="predicted"/>
<keyword evidence="3" id="KW-1185">Reference proteome</keyword>
<dbReference type="InterPro" id="IPR001283">
    <property type="entry name" value="CRISP-related"/>
</dbReference>
<dbReference type="PROSITE" id="PS01009">
    <property type="entry name" value="CRISP_1"/>
    <property type="match status" value="1"/>
</dbReference>
<dbReference type="InterPro" id="IPR014044">
    <property type="entry name" value="CAP_dom"/>
</dbReference>
<comment type="caution">
    <text evidence="2">The sequence shown here is derived from an EMBL/GenBank/DDBJ whole genome shotgun (WGS) entry which is preliminary data.</text>
</comment>
<dbReference type="Proteomes" id="UP000596742">
    <property type="component" value="Unassembled WGS sequence"/>
</dbReference>
<dbReference type="PRINTS" id="PR00837">
    <property type="entry name" value="V5TPXLIKE"/>
</dbReference>
<dbReference type="SMART" id="SM00198">
    <property type="entry name" value="SCP"/>
    <property type="match status" value="1"/>
</dbReference>
<sequence>MSCFGCSPQYPSVKQFTSEGLILHNTIRRKHNVPPLKFAKDLVQHAQEWAEYLVKTNQDTPEVQHLRRKNIGQNITVKDSYENYAVDYSAEDIIKEWYSGVDIYQPYFGREPPPLEIIKGYGHFSQMVWKDTKEMGMGKAIGNDRTVIVASYRPAGNGLTKFTDNVKEPNDKVLIFKYFKM</sequence>
<dbReference type="Pfam" id="PF00188">
    <property type="entry name" value="CAP"/>
    <property type="match status" value="1"/>
</dbReference>
<protein>
    <recommendedName>
        <fullName evidence="1">SCP domain-containing protein</fullName>
    </recommendedName>
</protein>
<dbReference type="InterPro" id="IPR034113">
    <property type="entry name" value="SCP_GAPR1-like"/>
</dbReference>
<evidence type="ECO:0000259" key="1">
    <source>
        <dbReference type="SMART" id="SM00198"/>
    </source>
</evidence>
<dbReference type="CDD" id="cd05382">
    <property type="entry name" value="CAP_GAPR1-like"/>
    <property type="match status" value="1"/>
</dbReference>
<feature type="domain" description="SCP" evidence="1">
    <location>
        <begin position="15"/>
        <end position="160"/>
    </location>
</feature>
<dbReference type="OrthoDB" id="337038at2759"/>
<dbReference type="EMBL" id="UYJE01008966">
    <property type="protein sequence ID" value="VDI68861.1"/>
    <property type="molecule type" value="Genomic_DNA"/>
</dbReference>
<name>A0A8B6GSK2_MYTGA</name>
<reference evidence="2" key="1">
    <citation type="submission" date="2018-11" db="EMBL/GenBank/DDBJ databases">
        <authorList>
            <person name="Alioto T."/>
            <person name="Alioto T."/>
        </authorList>
    </citation>
    <scope>NUCLEOTIDE SEQUENCE</scope>
</reference>
<dbReference type="Gene3D" id="3.40.33.10">
    <property type="entry name" value="CAP"/>
    <property type="match status" value="1"/>
</dbReference>
<dbReference type="AlphaFoldDB" id="A0A8B6GSK2"/>
<dbReference type="GO" id="GO:0005576">
    <property type="term" value="C:extracellular region"/>
    <property type="evidence" value="ECO:0007669"/>
    <property type="project" value="InterPro"/>
</dbReference>
<dbReference type="InterPro" id="IPR035940">
    <property type="entry name" value="CAP_sf"/>
</dbReference>
<evidence type="ECO:0000313" key="2">
    <source>
        <dbReference type="EMBL" id="VDI68861.1"/>
    </source>
</evidence>
<evidence type="ECO:0000313" key="3">
    <source>
        <dbReference type="Proteomes" id="UP000596742"/>
    </source>
</evidence>
<gene>
    <name evidence="2" type="ORF">MGAL_10B035608</name>
</gene>